<name>A0ABR1QM78_9PEZI</name>
<dbReference type="Proteomes" id="UP001391051">
    <property type="component" value="Unassembled WGS sequence"/>
</dbReference>
<dbReference type="GeneID" id="92073590"/>
<keyword evidence="2" id="KW-1185">Reference proteome</keyword>
<dbReference type="EMBL" id="JAQQWE010000003">
    <property type="protein sequence ID" value="KAK7959452.1"/>
    <property type="molecule type" value="Genomic_DNA"/>
</dbReference>
<reference evidence="1 2" key="1">
    <citation type="submission" date="2023-01" db="EMBL/GenBank/DDBJ databases">
        <title>Analysis of 21 Apiospora genomes using comparative genomics revels a genus with tremendous synthesis potential of carbohydrate active enzymes and secondary metabolites.</title>
        <authorList>
            <person name="Sorensen T."/>
        </authorList>
    </citation>
    <scope>NUCLEOTIDE SEQUENCE [LARGE SCALE GENOMIC DNA]</scope>
    <source>
        <strain evidence="1 2">CBS 24483</strain>
    </source>
</reference>
<proteinExistence type="predicted"/>
<accession>A0ABR1QM78</accession>
<evidence type="ECO:0000313" key="2">
    <source>
        <dbReference type="Proteomes" id="UP001391051"/>
    </source>
</evidence>
<protein>
    <recommendedName>
        <fullName evidence="3">Cell wall protein PhiA</fullName>
    </recommendedName>
</protein>
<evidence type="ECO:0000313" key="1">
    <source>
        <dbReference type="EMBL" id="KAK7959452.1"/>
    </source>
</evidence>
<comment type="caution">
    <text evidence="1">The sequence shown here is derived from an EMBL/GenBank/DDBJ whole genome shotgun (WGS) entry which is preliminary data.</text>
</comment>
<sequence>MQFKNLAIAAASAAAVSAQTPIGQTFGVLSIASGTKLQYAGWSASSRGIFNYGQAQDAACDKGVKEEYATFHLNDKSELFLFNNGQNPPQQLYVDRSGMGQGIMGYTTGVEPAPRNAERTGFSIEDGHLKFDGSDFQACPGYAEGAYKIWVAGATNPGGNSNCTAVAARVQTISEPVGCLYSQQ</sequence>
<dbReference type="RefSeq" id="XP_066703155.1">
    <property type="nucleotide sequence ID" value="XM_066840528.1"/>
</dbReference>
<evidence type="ECO:0008006" key="3">
    <source>
        <dbReference type="Google" id="ProtNLM"/>
    </source>
</evidence>
<organism evidence="1 2">
    <name type="scientific">Apiospora aurea</name>
    <dbReference type="NCBI Taxonomy" id="335848"/>
    <lineage>
        <taxon>Eukaryota</taxon>
        <taxon>Fungi</taxon>
        <taxon>Dikarya</taxon>
        <taxon>Ascomycota</taxon>
        <taxon>Pezizomycotina</taxon>
        <taxon>Sordariomycetes</taxon>
        <taxon>Xylariomycetidae</taxon>
        <taxon>Amphisphaeriales</taxon>
        <taxon>Apiosporaceae</taxon>
        <taxon>Apiospora</taxon>
    </lineage>
</organism>
<gene>
    <name evidence="1" type="ORF">PG986_004306</name>
</gene>